<evidence type="ECO:0000256" key="5">
    <source>
        <dbReference type="ARBA" id="ARBA00023002"/>
    </source>
</evidence>
<comment type="subcellular location">
    <subcellularLocation>
        <location evidence="2">Mitochondrion intermembrane space</location>
    </subcellularLocation>
</comment>
<accession>T2MF10</accession>
<keyword evidence="6" id="KW-0496">Mitochondrion</keyword>
<comment type="cofactor">
    <cofactor evidence="1 9">
        <name>FAD</name>
        <dbReference type="ChEBI" id="CHEBI:57692"/>
    </cofactor>
</comment>
<dbReference type="Pfam" id="PF04777">
    <property type="entry name" value="Evr1_Alr"/>
    <property type="match status" value="1"/>
</dbReference>
<evidence type="ECO:0000256" key="3">
    <source>
        <dbReference type="ARBA" id="ARBA00022630"/>
    </source>
</evidence>
<keyword evidence="3 9" id="KW-0285">Flavoprotein</keyword>
<dbReference type="OMA" id="TWMCEAH"/>
<reference evidence="11" key="1">
    <citation type="journal article" date="2013" name="Genome Biol. Evol.">
        <title>Punctuated emergences of genetic and phenotypic innovations in eumetazoan, bilaterian, euteleostome, and hominidae ancestors.</title>
        <authorList>
            <person name="Wenger Y."/>
            <person name="Galliot B."/>
        </authorList>
    </citation>
    <scope>NUCLEOTIDE SEQUENCE</scope>
    <source>
        <tissue evidence="11">Whole animals</tissue>
    </source>
</reference>
<proteinExistence type="evidence at transcript level"/>
<dbReference type="EMBL" id="HAAD01004452">
    <property type="protein sequence ID" value="CDG70684.1"/>
    <property type="molecule type" value="mRNA"/>
</dbReference>
<dbReference type="InterPro" id="IPR036774">
    <property type="entry name" value="ERV/ALR_sulphydryl_oxid_sf"/>
</dbReference>
<evidence type="ECO:0000256" key="7">
    <source>
        <dbReference type="ARBA" id="ARBA00023157"/>
    </source>
</evidence>
<dbReference type="GO" id="GO:0016971">
    <property type="term" value="F:flavin-dependent sulfhydryl oxidase activity"/>
    <property type="evidence" value="ECO:0007669"/>
    <property type="project" value="InterPro"/>
</dbReference>
<evidence type="ECO:0000256" key="9">
    <source>
        <dbReference type="RuleBase" id="RU371123"/>
    </source>
</evidence>
<dbReference type="FunFam" id="1.20.120.310:FF:000003">
    <property type="entry name" value="Sulfhydryl oxidase"/>
    <property type="match status" value="1"/>
</dbReference>
<feature type="domain" description="ERV/ALR sulfhydryl oxidase" evidence="10">
    <location>
        <begin position="76"/>
        <end position="176"/>
    </location>
</feature>
<gene>
    <name evidence="11" type="primary">GFER</name>
</gene>
<dbReference type="PROSITE" id="PS51324">
    <property type="entry name" value="ERV_ALR"/>
    <property type="match status" value="1"/>
</dbReference>
<sequence>MKEEQKQASQEKSQVIENLEKIFFDKPETVPKKPCRTCTEFKNWTRKMTGTATKSNNNIVEAEHEKNISELKRVDCPLDSIELGRSTWSFLHTMAAYYPEQPTSKQQSEMKDFIHIFSKFYPCSWCAKHLQERLKTDVPDTRSSVTLSQWFCELHNEVNQRLGKPVFDCSKVLERWKDGWIDGSCN</sequence>
<dbReference type="KEGG" id="hmg:100205059"/>
<evidence type="ECO:0000256" key="6">
    <source>
        <dbReference type="ARBA" id="ARBA00023128"/>
    </source>
</evidence>
<dbReference type="EC" id="1.8.3.2" evidence="9"/>
<dbReference type="InterPro" id="IPR017905">
    <property type="entry name" value="ERV/ALR_sulphydryl_oxidase"/>
</dbReference>
<protein>
    <recommendedName>
        <fullName evidence="9">Sulfhydryl oxidase</fullName>
        <ecNumber evidence="9">1.8.3.2</ecNumber>
    </recommendedName>
</protein>
<dbReference type="GO" id="GO:0050660">
    <property type="term" value="F:flavin adenine dinucleotide binding"/>
    <property type="evidence" value="ECO:0007669"/>
    <property type="project" value="TreeGrafter"/>
</dbReference>
<keyword evidence="4 9" id="KW-0274">FAD</keyword>
<dbReference type="SUPFAM" id="SSF69000">
    <property type="entry name" value="FAD-dependent thiol oxidase"/>
    <property type="match status" value="1"/>
</dbReference>
<dbReference type="InterPro" id="IPR039799">
    <property type="entry name" value="ALR/ERV"/>
</dbReference>
<evidence type="ECO:0000313" key="11">
    <source>
        <dbReference type="EMBL" id="CDG70684.1"/>
    </source>
</evidence>
<comment type="catalytic activity">
    <reaction evidence="8 9">
        <text>2 R'C(R)SH + O2 = R'C(R)S-S(R)CR' + H2O2</text>
        <dbReference type="Rhea" id="RHEA:17357"/>
        <dbReference type="ChEBI" id="CHEBI:15379"/>
        <dbReference type="ChEBI" id="CHEBI:16240"/>
        <dbReference type="ChEBI" id="CHEBI:16520"/>
        <dbReference type="ChEBI" id="CHEBI:17412"/>
        <dbReference type="EC" id="1.8.3.2"/>
    </reaction>
</comment>
<name>T2MF10_HYDVU</name>
<evidence type="ECO:0000256" key="8">
    <source>
        <dbReference type="ARBA" id="ARBA00048864"/>
    </source>
</evidence>
<evidence type="ECO:0000256" key="4">
    <source>
        <dbReference type="ARBA" id="ARBA00022827"/>
    </source>
</evidence>
<evidence type="ECO:0000256" key="2">
    <source>
        <dbReference type="ARBA" id="ARBA00004569"/>
    </source>
</evidence>
<dbReference type="PANTHER" id="PTHR12645">
    <property type="entry name" value="ALR/ERV"/>
    <property type="match status" value="1"/>
</dbReference>
<dbReference type="PANTHER" id="PTHR12645:SF0">
    <property type="entry name" value="FAD-LINKED SULFHYDRYL OXIDASE ALR"/>
    <property type="match status" value="1"/>
</dbReference>
<evidence type="ECO:0000259" key="10">
    <source>
        <dbReference type="PROSITE" id="PS51324"/>
    </source>
</evidence>
<organism evidence="11">
    <name type="scientific">Hydra vulgaris</name>
    <name type="common">Hydra</name>
    <name type="synonym">Hydra attenuata</name>
    <dbReference type="NCBI Taxonomy" id="6087"/>
    <lineage>
        <taxon>Eukaryota</taxon>
        <taxon>Metazoa</taxon>
        <taxon>Cnidaria</taxon>
        <taxon>Hydrozoa</taxon>
        <taxon>Hydroidolina</taxon>
        <taxon>Anthoathecata</taxon>
        <taxon>Aplanulata</taxon>
        <taxon>Hydridae</taxon>
        <taxon>Hydra</taxon>
    </lineage>
</organism>
<dbReference type="AlphaFoldDB" id="T2MF10"/>
<dbReference type="GO" id="GO:0005758">
    <property type="term" value="C:mitochondrial intermembrane space"/>
    <property type="evidence" value="ECO:0007669"/>
    <property type="project" value="UniProtKB-SubCell"/>
</dbReference>
<dbReference type="Gene3D" id="1.20.120.310">
    <property type="entry name" value="ERV/ALR sulfhydryl oxidase domain"/>
    <property type="match status" value="1"/>
</dbReference>
<dbReference type="OrthoDB" id="17199at2759"/>
<keyword evidence="7" id="KW-1015">Disulfide bond</keyword>
<keyword evidence="5 9" id="KW-0560">Oxidoreductase</keyword>
<evidence type="ECO:0000256" key="1">
    <source>
        <dbReference type="ARBA" id="ARBA00001974"/>
    </source>
</evidence>